<evidence type="ECO:0000313" key="1">
    <source>
        <dbReference type="EMBL" id="RBO91331.1"/>
    </source>
</evidence>
<dbReference type="STRING" id="1210090.GCA_001613185_00906"/>
<keyword evidence="2" id="KW-1185">Reference proteome</keyword>
<evidence type="ECO:0000313" key="2">
    <source>
        <dbReference type="Proteomes" id="UP000252586"/>
    </source>
</evidence>
<organism evidence="1 2">
    <name type="scientific">Nocardia puris</name>
    <dbReference type="NCBI Taxonomy" id="208602"/>
    <lineage>
        <taxon>Bacteria</taxon>
        <taxon>Bacillati</taxon>
        <taxon>Actinomycetota</taxon>
        <taxon>Actinomycetes</taxon>
        <taxon>Mycobacteriales</taxon>
        <taxon>Nocardiaceae</taxon>
        <taxon>Nocardia</taxon>
    </lineage>
</organism>
<dbReference type="OrthoDB" id="9949339at2"/>
<proteinExistence type="predicted"/>
<sequence>MRADQLTVAHEGRVLVTGTGSQRRRATLRTVDLTHSTYVLAIVDDPVRGRTPVVLAPDTEIGIED</sequence>
<protein>
    <submittedName>
        <fullName evidence="1">Uncharacterized protein</fullName>
    </submittedName>
</protein>
<dbReference type="AlphaFoldDB" id="A0A366DMN6"/>
<gene>
    <name evidence="1" type="ORF">DFR74_10433</name>
</gene>
<name>A0A366DMN6_9NOCA</name>
<accession>A0A366DMN6</accession>
<dbReference type="RefSeq" id="WP_067503738.1">
    <property type="nucleotide sequence ID" value="NZ_QNRE01000004.1"/>
</dbReference>
<dbReference type="EMBL" id="QNRE01000004">
    <property type="protein sequence ID" value="RBO91331.1"/>
    <property type="molecule type" value="Genomic_DNA"/>
</dbReference>
<dbReference type="Proteomes" id="UP000252586">
    <property type="component" value="Unassembled WGS sequence"/>
</dbReference>
<comment type="caution">
    <text evidence="1">The sequence shown here is derived from an EMBL/GenBank/DDBJ whole genome shotgun (WGS) entry which is preliminary data.</text>
</comment>
<reference evidence="1 2" key="1">
    <citation type="submission" date="2018-06" db="EMBL/GenBank/DDBJ databases">
        <title>Genomic Encyclopedia of Type Strains, Phase IV (KMG-IV): sequencing the most valuable type-strain genomes for metagenomic binning, comparative biology and taxonomic classification.</title>
        <authorList>
            <person name="Goeker M."/>
        </authorList>
    </citation>
    <scope>NUCLEOTIDE SEQUENCE [LARGE SCALE GENOMIC DNA]</scope>
    <source>
        <strain evidence="1 2">DSM 44599</strain>
    </source>
</reference>